<evidence type="ECO:0000256" key="16">
    <source>
        <dbReference type="SAM" id="Coils"/>
    </source>
</evidence>
<dbReference type="SMART" id="SM00490">
    <property type="entry name" value="HELICc"/>
    <property type="match status" value="1"/>
</dbReference>
<dbReference type="InterPro" id="IPR004609">
    <property type="entry name" value="ATP-dep_DNA_helicase_RecG"/>
</dbReference>
<dbReference type="CDD" id="cd04488">
    <property type="entry name" value="RecG_wedge_OBF"/>
    <property type="match status" value="1"/>
</dbReference>
<evidence type="ECO:0000313" key="19">
    <source>
        <dbReference type="EMBL" id="PMP63399.1"/>
    </source>
</evidence>
<dbReference type="NCBIfam" id="NF008165">
    <property type="entry name" value="PRK10917.1-3"/>
    <property type="match status" value="1"/>
</dbReference>
<dbReference type="PANTHER" id="PTHR47964:SF1">
    <property type="entry name" value="ATP-DEPENDENT DNA HELICASE HOMOLOG RECG, CHLOROPLASTIC"/>
    <property type="match status" value="1"/>
</dbReference>
<evidence type="ECO:0000256" key="2">
    <source>
        <dbReference type="ARBA" id="ARBA00017846"/>
    </source>
</evidence>
<dbReference type="InterPro" id="IPR033454">
    <property type="entry name" value="RecG_wedge"/>
</dbReference>
<evidence type="ECO:0000256" key="14">
    <source>
        <dbReference type="ARBA" id="ARBA00048988"/>
    </source>
</evidence>
<comment type="catalytic activity">
    <reaction evidence="12 15">
        <text>Couples ATP hydrolysis with the unwinding of duplex DNA by translocating in the 3'-5' direction.</text>
        <dbReference type="EC" id="5.6.2.4"/>
    </reaction>
</comment>
<dbReference type="Proteomes" id="UP000235731">
    <property type="component" value="Unassembled WGS sequence"/>
</dbReference>
<feature type="domain" description="Helicase C-terminal" evidence="18">
    <location>
        <begin position="584"/>
        <end position="746"/>
    </location>
</feature>
<dbReference type="NCBIfam" id="NF008168">
    <property type="entry name" value="PRK10917.2-2"/>
    <property type="match status" value="1"/>
</dbReference>
<dbReference type="Gene3D" id="2.40.50.140">
    <property type="entry name" value="Nucleic acid-binding proteins"/>
    <property type="match status" value="1"/>
</dbReference>
<name>A0A2N7PK26_9BACT</name>
<keyword evidence="11" id="KW-0413">Isomerase</keyword>
<evidence type="ECO:0000313" key="20">
    <source>
        <dbReference type="Proteomes" id="UP000235731"/>
    </source>
</evidence>
<dbReference type="PROSITE" id="PS51192">
    <property type="entry name" value="HELICASE_ATP_BIND_1"/>
    <property type="match status" value="1"/>
</dbReference>
<dbReference type="GO" id="GO:0016887">
    <property type="term" value="F:ATP hydrolysis activity"/>
    <property type="evidence" value="ECO:0007669"/>
    <property type="project" value="RHEA"/>
</dbReference>
<dbReference type="GO" id="GO:0006281">
    <property type="term" value="P:DNA repair"/>
    <property type="evidence" value="ECO:0007669"/>
    <property type="project" value="UniProtKB-UniRule"/>
</dbReference>
<keyword evidence="8" id="KW-0238">DNA-binding</keyword>
<evidence type="ECO:0000259" key="17">
    <source>
        <dbReference type="PROSITE" id="PS51192"/>
    </source>
</evidence>
<evidence type="ECO:0000256" key="11">
    <source>
        <dbReference type="ARBA" id="ARBA00023235"/>
    </source>
</evidence>
<dbReference type="Pfam" id="PF00271">
    <property type="entry name" value="Helicase_C"/>
    <property type="match status" value="1"/>
</dbReference>
<dbReference type="InterPro" id="IPR014001">
    <property type="entry name" value="Helicase_ATP-bd"/>
</dbReference>
<keyword evidence="10 15" id="KW-0234">DNA repair</keyword>
<evidence type="ECO:0000256" key="7">
    <source>
        <dbReference type="ARBA" id="ARBA00022840"/>
    </source>
</evidence>
<dbReference type="InterPro" id="IPR027417">
    <property type="entry name" value="P-loop_NTPase"/>
</dbReference>
<evidence type="ECO:0000256" key="10">
    <source>
        <dbReference type="ARBA" id="ARBA00023204"/>
    </source>
</evidence>
<comment type="similarity">
    <text evidence="1 15">Belongs to the helicase family. RecG subfamily.</text>
</comment>
<evidence type="ECO:0000256" key="1">
    <source>
        <dbReference type="ARBA" id="ARBA00007504"/>
    </source>
</evidence>
<dbReference type="SMART" id="SM00487">
    <property type="entry name" value="DEXDc"/>
    <property type="match status" value="1"/>
</dbReference>
<dbReference type="CDD" id="cd17992">
    <property type="entry name" value="DEXHc_RecG"/>
    <property type="match status" value="1"/>
</dbReference>
<evidence type="ECO:0000256" key="13">
    <source>
        <dbReference type="ARBA" id="ARBA00034808"/>
    </source>
</evidence>
<dbReference type="NCBIfam" id="TIGR00643">
    <property type="entry name" value="recG"/>
    <property type="match status" value="1"/>
</dbReference>
<dbReference type="CDD" id="cd18811">
    <property type="entry name" value="SF2_C_RecG"/>
    <property type="match status" value="1"/>
</dbReference>
<keyword evidence="16" id="KW-0175">Coiled coil</keyword>
<dbReference type="GO" id="GO:0043138">
    <property type="term" value="F:3'-5' DNA helicase activity"/>
    <property type="evidence" value="ECO:0007669"/>
    <property type="project" value="UniProtKB-EC"/>
</dbReference>
<dbReference type="PROSITE" id="PS51194">
    <property type="entry name" value="HELICASE_CTER"/>
    <property type="match status" value="1"/>
</dbReference>
<dbReference type="PANTHER" id="PTHR47964">
    <property type="entry name" value="ATP-DEPENDENT DNA HELICASE HOMOLOG RECG, CHLOROPLASTIC"/>
    <property type="match status" value="1"/>
</dbReference>
<dbReference type="GO" id="GO:0005524">
    <property type="term" value="F:ATP binding"/>
    <property type="evidence" value="ECO:0007669"/>
    <property type="project" value="UniProtKB-KW"/>
</dbReference>
<evidence type="ECO:0000256" key="15">
    <source>
        <dbReference type="RuleBase" id="RU363016"/>
    </source>
</evidence>
<feature type="domain" description="Helicase ATP-binding" evidence="17">
    <location>
        <begin position="402"/>
        <end position="565"/>
    </location>
</feature>
<dbReference type="Gene3D" id="3.40.50.300">
    <property type="entry name" value="P-loop containing nucleotide triphosphate hydrolases"/>
    <property type="match status" value="2"/>
</dbReference>
<dbReference type="Pfam" id="PF17191">
    <property type="entry name" value="RecG_wedge"/>
    <property type="match status" value="1"/>
</dbReference>
<comment type="function">
    <text evidence="15">Plays a critical role in recombination and DNA repair. Helps process Holliday junction intermediates to mature products by catalyzing branch migration. Has replication fork regression activity, unwinds stalled or blocked replication forks to make a HJ that can be resolved. Has a DNA unwinding activity characteristic of a DNA helicase with 3'-5' polarity.</text>
</comment>
<protein>
    <recommendedName>
        <fullName evidence="2 15">ATP-dependent DNA helicase RecG</fullName>
        <ecNumber evidence="13 15">5.6.2.4</ecNumber>
    </recommendedName>
</protein>
<dbReference type="InterPro" id="IPR045562">
    <property type="entry name" value="RecG_dom3_C"/>
</dbReference>
<dbReference type="InterPro" id="IPR011545">
    <property type="entry name" value="DEAD/DEAH_box_helicase_dom"/>
</dbReference>
<comment type="catalytic activity">
    <reaction evidence="14 15">
        <text>ATP + H2O = ADP + phosphate + H(+)</text>
        <dbReference type="Rhea" id="RHEA:13065"/>
        <dbReference type="ChEBI" id="CHEBI:15377"/>
        <dbReference type="ChEBI" id="CHEBI:15378"/>
        <dbReference type="ChEBI" id="CHEBI:30616"/>
        <dbReference type="ChEBI" id="CHEBI:43474"/>
        <dbReference type="ChEBI" id="CHEBI:456216"/>
        <dbReference type="EC" id="5.6.2.4"/>
    </reaction>
</comment>
<dbReference type="Pfam" id="PF19833">
    <property type="entry name" value="RecG_dom3_C"/>
    <property type="match status" value="1"/>
</dbReference>
<sequence length="817" mass="94003">MEQRKVSLEKIYQILDSVTKKDFALLPKIKGLEKTLNNLLQEAKKELSEELTKQLEILIKGLDEVNLEEKKLRLLKMKEILFNKNLNNSSPLSEALKKKISPSFEIEDIPNPETYRNHRTILSQKIDIIKGIGPKIAKKFQKKGIETIEDLLFFLPRTYEDRRKITPIGELIEEKTAVVFGEIIKSGVNYYSKRKTYEILMTDGTGFLTLKWFNFQERVMRGLYSPGKKIYAIGEVHRFLKTLEMIHPETFSEEEEEKLETELGRIVPVYSAIEGLPEKTLKKIMRSVVEEYVDLVDNLIPPHILKKANLLPVKEALRNLHLPQTSENFEDLLNERNIYLRSLSFEELFFLELGLALKKSQVVKEKGIAFRVESPLVEEFLKRLPFELTKAQRRVIEEIKKDMAKPTPMNRLIQGDVGCGKTVVAFVSALIAIDNGYQVALMAPTEILAEQHYRNFRAYAQLMGIPFCLLTGGISPAKKREIYHGLATGYYKLVIGTHALFQERVEFKKLGLVIIDEQHRFGVLQRAALREKAKGITPDTLVMTATPIPRTLALTVYGDLDVSIIDEMPKGRKPVKTKLFLEYNKDKAYALVREELKRGNQAYVILPLIEESESLNLKAVMTYGEELQREVFPEFKVRILHGKMSSVEKDKIMQAFKRGEIDVLVATTVVEVGVDVPNATVMVIEHAERFGLSQLHQLRGRVGRSEKQSYCFLIAYNISFQSEAFKRLQILTQTYDGFKIAEEDLKLRGPGDLFGTQQSGFIEFKRADPVRDLDLLLLARDFAFELIREDPELKKYPALREELFRRWEERLKLSEVA</sequence>
<dbReference type="InterPro" id="IPR012340">
    <property type="entry name" value="NA-bd_OB-fold"/>
</dbReference>
<evidence type="ECO:0000256" key="4">
    <source>
        <dbReference type="ARBA" id="ARBA00022763"/>
    </source>
</evidence>
<keyword evidence="3 15" id="KW-0547">Nucleotide-binding</keyword>
<dbReference type="InterPro" id="IPR047112">
    <property type="entry name" value="RecG/Mfd"/>
</dbReference>
<dbReference type="InterPro" id="IPR001650">
    <property type="entry name" value="Helicase_C-like"/>
</dbReference>
<dbReference type="GO" id="GO:0006310">
    <property type="term" value="P:DNA recombination"/>
    <property type="evidence" value="ECO:0007669"/>
    <property type="project" value="UniProtKB-UniRule"/>
</dbReference>
<evidence type="ECO:0000259" key="18">
    <source>
        <dbReference type="PROSITE" id="PS51194"/>
    </source>
</evidence>
<feature type="coiled-coil region" evidence="16">
    <location>
        <begin position="29"/>
        <end position="68"/>
    </location>
</feature>
<keyword evidence="5 15" id="KW-0378">Hydrolase</keyword>
<evidence type="ECO:0000256" key="3">
    <source>
        <dbReference type="ARBA" id="ARBA00022741"/>
    </source>
</evidence>
<dbReference type="GO" id="GO:0003677">
    <property type="term" value="F:DNA binding"/>
    <property type="evidence" value="ECO:0007669"/>
    <property type="project" value="UniProtKB-KW"/>
</dbReference>
<evidence type="ECO:0000256" key="5">
    <source>
        <dbReference type="ARBA" id="ARBA00022801"/>
    </source>
</evidence>
<evidence type="ECO:0000256" key="6">
    <source>
        <dbReference type="ARBA" id="ARBA00022806"/>
    </source>
</evidence>
<dbReference type="AlphaFoldDB" id="A0A2N7PK26"/>
<keyword evidence="9 15" id="KW-0233">DNA recombination</keyword>
<organism evidence="19 20">
    <name type="scientific">Caldimicrobium thiodismutans</name>
    <dbReference type="NCBI Taxonomy" id="1653476"/>
    <lineage>
        <taxon>Bacteria</taxon>
        <taxon>Pseudomonadati</taxon>
        <taxon>Thermodesulfobacteriota</taxon>
        <taxon>Thermodesulfobacteria</taxon>
        <taxon>Thermodesulfobacteriales</taxon>
        <taxon>Thermodesulfobacteriaceae</taxon>
        <taxon>Caldimicrobium</taxon>
    </lineage>
</organism>
<comment type="caution">
    <text evidence="19">The sequence shown here is derived from an EMBL/GenBank/DDBJ whole genome shotgun (WGS) entry which is preliminary data.</text>
</comment>
<reference evidence="19 20" key="1">
    <citation type="submission" date="2018-01" db="EMBL/GenBank/DDBJ databases">
        <title>Metagenomic assembled genomes from two thermal pools in the Uzon Caldera, Kamchatka, Russia.</title>
        <authorList>
            <person name="Wilkins L."/>
            <person name="Ettinger C."/>
        </authorList>
    </citation>
    <scope>NUCLEOTIDE SEQUENCE [LARGE SCALE GENOMIC DNA]</scope>
    <source>
        <strain evidence="19">ZAV-15</strain>
    </source>
</reference>
<gene>
    <name evidence="19" type="ORF">C0197_02605</name>
</gene>
<evidence type="ECO:0000256" key="9">
    <source>
        <dbReference type="ARBA" id="ARBA00023172"/>
    </source>
</evidence>
<accession>A0A2N7PK26</accession>
<dbReference type="Pfam" id="PF00270">
    <property type="entry name" value="DEAD"/>
    <property type="match status" value="1"/>
</dbReference>
<dbReference type="SUPFAM" id="SSF52540">
    <property type="entry name" value="P-loop containing nucleoside triphosphate hydrolases"/>
    <property type="match status" value="2"/>
</dbReference>
<evidence type="ECO:0000256" key="12">
    <source>
        <dbReference type="ARBA" id="ARBA00034617"/>
    </source>
</evidence>
<evidence type="ECO:0000256" key="8">
    <source>
        <dbReference type="ARBA" id="ARBA00023125"/>
    </source>
</evidence>
<keyword evidence="6 15" id="KW-0347">Helicase</keyword>
<dbReference type="EMBL" id="PNIE01000036">
    <property type="protein sequence ID" value="PMP63399.1"/>
    <property type="molecule type" value="Genomic_DNA"/>
</dbReference>
<keyword evidence="7 15" id="KW-0067">ATP-binding</keyword>
<proteinExistence type="inferred from homology"/>
<keyword evidence="4 15" id="KW-0227">DNA damage</keyword>
<dbReference type="EC" id="5.6.2.4" evidence="13 15"/>
<dbReference type="SUPFAM" id="SSF50249">
    <property type="entry name" value="Nucleic acid-binding proteins"/>
    <property type="match status" value="1"/>
</dbReference>